<dbReference type="Proteomes" id="UP000044602">
    <property type="component" value="Unassembled WGS sequence"/>
</dbReference>
<dbReference type="AlphaFoldDB" id="A0A0G4KP26"/>
<feature type="compositionally biased region" description="Polar residues" evidence="1">
    <location>
        <begin position="188"/>
        <end position="213"/>
    </location>
</feature>
<name>A0A0G4KP26_VERLO</name>
<dbReference type="Proteomes" id="UP000689129">
    <property type="component" value="Unassembled WGS sequence"/>
</dbReference>
<protein>
    <submittedName>
        <fullName evidence="3">Uncharacterized protein</fullName>
    </submittedName>
</protein>
<feature type="region of interest" description="Disordered" evidence="1">
    <location>
        <begin position="109"/>
        <end position="214"/>
    </location>
</feature>
<evidence type="ECO:0000256" key="2">
    <source>
        <dbReference type="SAM" id="SignalP"/>
    </source>
</evidence>
<reference evidence="5" key="2">
    <citation type="journal article" date="2021" name="Mol. Plant Pathol.">
        <title>A 20-kb lineage-specific genomic region tames virulence in pathogenic amphidiploid Verticillium longisporum.</title>
        <authorList>
            <person name="Harting R."/>
            <person name="Starke J."/>
            <person name="Kusch H."/>
            <person name="Poggeler S."/>
            <person name="Maurus I."/>
            <person name="Schluter R."/>
            <person name="Landesfeind M."/>
            <person name="Bulla I."/>
            <person name="Nowrousian M."/>
            <person name="de Jonge R."/>
            <person name="Stahlhut G."/>
            <person name="Hoff K.J."/>
            <person name="Asshauer K.P."/>
            <person name="Thurmer A."/>
            <person name="Stanke M."/>
            <person name="Daniel R."/>
            <person name="Morgenstern B."/>
            <person name="Thomma B.P.H.J."/>
            <person name="Kronstad J.W."/>
            <person name="Braus-Stromeyer S.A."/>
            <person name="Braus G.H."/>
        </authorList>
    </citation>
    <scope>NUCLEOTIDE SEQUENCE</scope>
    <source>
        <strain evidence="5">Vl32</strain>
    </source>
</reference>
<keyword evidence="6" id="KW-1185">Reference proteome</keyword>
<evidence type="ECO:0000313" key="4">
    <source>
        <dbReference type="EMBL" id="CRK26779.1"/>
    </source>
</evidence>
<gene>
    <name evidence="4" type="ORF">BN1708_000589</name>
    <name evidence="3" type="ORF">BN1723_009370</name>
    <name evidence="5" type="ORF">HYQ45_008424</name>
</gene>
<evidence type="ECO:0000313" key="6">
    <source>
        <dbReference type="Proteomes" id="UP000044602"/>
    </source>
</evidence>
<feature type="compositionally biased region" description="Low complexity" evidence="1">
    <location>
        <begin position="116"/>
        <end position="136"/>
    </location>
</feature>
<dbReference type="EMBL" id="JAEMWZ010000160">
    <property type="protein sequence ID" value="KAG7133404.1"/>
    <property type="molecule type" value="Genomic_DNA"/>
</dbReference>
<dbReference type="STRING" id="100787.A0A0G4KP26"/>
<dbReference type="EMBL" id="CVQI01002225">
    <property type="protein sequence ID" value="CRK11499.1"/>
    <property type="molecule type" value="Genomic_DNA"/>
</dbReference>
<accession>A0A0G4KP26</accession>
<feature type="compositionally biased region" description="Polar residues" evidence="1">
    <location>
        <begin position="137"/>
        <end position="151"/>
    </location>
</feature>
<feature type="signal peptide" evidence="2">
    <location>
        <begin position="1"/>
        <end position="17"/>
    </location>
</feature>
<sequence>MKAAASIILAASALATAQVAYNETTGVYTCAEPNVAYCAGDSLGTDIIIRCNGASIGQPGRCTNNLAGQPPIGVNPALCFQTSETAGDAACEKNCIVYPEDGSKPFTLPADQCKQSGSGSNSTTTTTAPIVPSTTSDCASTSVYHHSNSTRLYPPVPYPTNTKHFPPHPRPTNGTNPSYLPTPPNDTPYPTSVHNNATNVPVRPTGTSTNTPPDSVPTAGAARNGVGALALALVAAVYFL</sequence>
<dbReference type="Proteomes" id="UP000045706">
    <property type="component" value="Unassembled WGS sequence"/>
</dbReference>
<feature type="chain" id="PRO_5010419970" evidence="2">
    <location>
        <begin position="18"/>
        <end position="240"/>
    </location>
</feature>
<evidence type="ECO:0000313" key="7">
    <source>
        <dbReference type="Proteomes" id="UP000045706"/>
    </source>
</evidence>
<dbReference type="EMBL" id="CVQH01020306">
    <property type="protein sequence ID" value="CRK26779.1"/>
    <property type="molecule type" value="Genomic_DNA"/>
</dbReference>
<reference evidence="6 7" key="1">
    <citation type="submission" date="2015-05" db="EMBL/GenBank/DDBJ databases">
        <authorList>
            <person name="Fogelqvist Johan"/>
        </authorList>
    </citation>
    <scope>NUCLEOTIDE SEQUENCE [LARGE SCALE GENOMIC DNA]</scope>
    <source>
        <strain evidence="4">VL1</strain>
        <strain evidence="3">VL2</strain>
    </source>
</reference>
<keyword evidence="2" id="KW-0732">Signal</keyword>
<evidence type="ECO:0000313" key="3">
    <source>
        <dbReference type="EMBL" id="CRK11499.1"/>
    </source>
</evidence>
<evidence type="ECO:0000313" key="5">
    <source>
        <dbReference type="EMBL" id="KAG7133404.1"/>
    </source>
</evidence>
<organism evidence="3 7">
    <name type="scientific">Verticillium longisporum</name>
    <name type="common">Verticillium dahliae var. longisporum</name>
    <dbReference type="NCBI Taxonomy" id="100787"/>
    <lineage>
        <taxon>Eukaryota</taxon>
        <taxon>Fungi</taxon>
        <taxon>Dikarya</taxon>
        <taxon>Ascomycota</taxon>
        <taxon>Pezizomycotina</taxon>
        <taxon>Sordariomycetes</taxon>
        <taxon>Hypocreomycetidae</taxon>
        <taxon>Glomerellales</taxon>
        <taxon>Plectosphaerellaceae</taxon>
        <taxon>Verticillium</taxon>
    </lineage>
</organism>
<evidence type="ECO:0000256" key="1">
    <source>
        <dbReference type="SAM" id="MobiDB-lite"/>
    </source>
</evidence>
<proteinExistence type="predicted"/>
<dbReference type="OrthoDB" id="5426294at2759"/>